<dbReference type="AlphaFoldDB" id="A0A0V7ZT83"/>
<sequence length="145" mass="15986">MTTQLELSEIQDYQQLLPNDTQIQKALTTIEDNDGDLEAAFDRLWQEKFGQVNYGAKKSLLKLTLEEIRTEICGDEGLRGKIKEHTKDPKSASLLNSIIGSLVTVAALNGIPIDGAIATVVALYILKIGVNVYCKYTEPDSESNN</sequence>
<reference evidence="1 2" key="1">
    <citation type="journal article" date="2015" name="Genome Announc.">
        <title>Draft Genome of the Euendolithic (true boring) Cyanobacterium Mastigocoleus testarum strain BC008.</title>
        <authorList>
            <person name="Guida B.S."/>
            <person name="Garcia-Pichel F."/>
        </authorList>
    </citation>
    <scope>NUCLEOTIDE SEQUENCE [LARGE SCALE GENOMIC DNA]</scope>
    <source>
        <strain evidence="1 2">BC008</strain>
    </source>
</reference>
<organism evidence="1 2">
    <name type="scientific">Mastigocoleus testarum BC008</name>
    <dbReference type="NCBI Taxonomy" id="371196"/>
    <lineage>
        <taxon>Bacteria</taxon>
        <taxon>Bacillati</taxon>
        <taxon>Cyanobacteriota</taxon>
        <taxon>Cyanophyceae</taxon>
        <taxon>Nostocales</taxon>
        <taxon>Hapalosiphonaceae</taxon>
        <taxon>Mastigocoleus</taxon>
    </lineage>
</organism>
<dbReference type="EMBL" id="LMTZ01000085">
    <property type="protein sequence ID" value="KST67827.1"/>
    <property type="molecule type" value="Genomic_DNA"/>
</dbReference>
<keyword evidence="2" id="KW-1185">Reference proteome</keyword>
<gene>
    <name evidence="1" type="ORF">BC008_43590</name>
</gene>
<evidence type="ECO:0000313" key="2">
    <source>
        <dbReference type="Proteomes" id="UP000053372"/>
    </source>
</evidence>
<evidence type="ECO:0000313" key="1">
    <source>
        <dbReference type="EMBL" id="KST67827.1"/>
    </source>
</evidence>
<dbReference type="OrthoDB" id="463677at2"/>
<comment type="caution">
    <text evidence="1">The sequence shown here is derived from an EMBL/GenBank/DDBJ whole genome shotgun (WGS) entry which is preliminary data.</text>
</comment>
<name>A0A0V7ZT83_9CYAN</name>
<proteinExistence type="predicted"/>
<protein>
    <submittedName>
        <fullName evidence="1">Uncharacterized protein</fullName>
    </submittedName>
</protein>
<dbReference type="Proteomes" id="UP000053372">
    <property type="component" value="Unassembled WGS sequence"/>
</dbReference>
<accession>A0A0V7ZT83</accession>